<evidence type="ECO:0000313" key="2">
    <source>
        <dbReference type="Proteomes" id="UP000316778"/>
    </source>
</evidence>
<dbReference type="Pfam" id="PF05960">
    <property type="entry name" value="DUF885"/>
    <property type="match status" value="1"/>
</dbReference>
<dbReference type="EMBL" id="VLLG01000002">
    <property type="protein sequence ID" value="TWI91789.1"/>
    <property type="molecule type" value="Genomic_DNA"/>
</dbReference>
<keyword evidence="2" id="KW-1185">Reference proteome</keyword>
<protein>
    <submittedName>
        <fullName evidence="1">Uncharacterized protein (DUF885 family)</fullName>
    </submittedName>
</protein>
<dbReference type="AlphaFoldDB" id="A0A562TE35"/>
<dbReference type="PANTHER" id="PTHR33361">
    <property type="entry name" value="GLR0591 PROTEIN"/>
    <property type="match status" value="1"/>
</dbReference>
<name>A0A562TE35_CHIJA</name>
<accession>A0A562TE35</accession>
<evidence type="ECO:0000313" key="1">
    <source>
        <dbReference type="EMBL" id="TWI91789.1"/>
    </source>
</evidence>
<organism evidence="1 2">
    <name type="scientific">Chitinophaga japonensis</name>
    <name type="common">Flexibacter japonensis</name>
    <dbReference type="NCBI Taxonomy" id="104662"/>
    <lineage>
        <taxon>Bacteria</taxon>
        <taxon>Pseudomonadati</taxon>
        <taxon>Bacteroidota</taxon>
        <taxon>Chitinophagia</taxon>
        <taxon>Chitinophagales</taxon>
        <taxon>Chitinophagaceae</taxon>
        <taxon>Chitinophaga</taxon>
    </lineage>
</organism>
<gene>
    <name evidence="1" type="ORF">LX66_1169</name>
</gene>
<proteinExistence type="predicted"/>
<comment type="caution">
    <text evidence="1">The sequence shown here is derived from an EMBL/GenBank/DDBJ whole genome shotgun (WGS) entry which is preliminary data.</text>
</comment>
<dbReference type="PANTHER" id="PTHR33361:SF16">
    <property type="entry name" value="DUF885 DOMAIN-CONTAINING PROTEIN"/>
    <property type="match status" value="1"/>
</dbReference>
<dbReference type="InterPro" id="IPR010281">
    <property type="entry name" value="DUF885"/>
</dbReference>
<reference evidence="1 2" key="1">
    <citation type="journal article" date="2013" name="Stand. Genomic Sci.">
        <title>Genomic Encyclopedia of Type Strains, Phase I: The one thousand microbial genomes (KMG-I) project.</title>
        <authorList>
            <person name="Kyrpides N.C."/>
            <person name="Woyke T."/>
            <person name="Eisen J.A."/>
            <person name="Garrity G."/>
            <person name="Lilburn T.G."/>
            <person name="Beck B.J."/>
            <person name="Whitman W.B."/>
            <person name="Hugenholtz P."/>
            <person name="Klenk H.P."/>
        </authorList>
    </citation>
    <scope>NUCLEOTIDE SEQUENCE [LARGE SCALE GENOMIC DNA]</scope>
    <source>
        <strain evidence="1 2">DSM 13484</strain>
    </source>
</reference>
<dbReference type="Proteomes" id="UP000316778">
    <property type="component" value="Unassembled WGS sequence"/>
</dbReference>
<sequence length="615" mass="70159">MILGRIALLLLTLINFVYTCPIMAQQRNDKLQRLFDAYYEERLQLFPVEATAAGDHRYDDQLPNDGATPYIAATRTFYHKYLQALEGFNRASLNETDRISYDVLRHLLRADLAATNLHREYMPMNQFISTPLQMAQFGAGGSIQPFHSVMDYERWAKRMSAFKEWADTAIANFNKGIKAGIVLPKALVIKMIPQMEALAEEDTAKNVFYKPLAQFPASFSAADRQRIRALYHQVITTRIIPAYQQLAGYLKTQYLPAAQAHAGLSALPGGDKLYNYYLHYFTTDPKLTAEQVYQTGLAEVARITREMETIREKVGFKGSLPEFFHYLTTDARFMPFKTPEQVLDAYRAINRNIRPFLGNLFSRQPQTKFEVRRVEAYREASQAGPSYVFGNLEENRPGILYVPVPDATRINTVFYGVEATFIHEAIPGHHFQISFQQENKTIPAFRKQPSFFAYLEGWALYCESLGEQLGCYTDPYQKMGALCNEMHRAIRLVLDVAIHTGKMTREEAIAYMMAREPVSEAIATAEVERYMAWPGQALSYKIGEIKIKTLRDKYARQLGDQFSLRQFHDALLQYGDMPLDVLEDYLDNWATGLSTAHTAGRTGGNAWHTLPAHGR</sequence>